<dbReference type="GO" id="GO:0005506">
    <property type="term" value="F:iron ion binding"/>
    <property type="evidence" value="ECO:0007669"/>
    <property type="project" value="InterPro"/>
</dbReference>
<dbReference type="AlphaFoldDB" id="A0AAN9NYU8"/>
<evidence type="ECO:0000313" key="15">
    <source>
        <dbReference type="Proteomes" id="UP001386955"/>
    </source>
</evidence>
<proteinExistence type="inferred from homology"/>
<evidence type="ECO:0000313" key="14">
    <source>
        <dbReference type="EMBL" id="KAK7381220.1"/>
    </source>
</evidence>
<evidence type="ECO:0000256" key="4">
    <source>
        <dbReference type="ARBA" id="ARBA00022617"/>
    </source>
</evidence>
<dbReference type="PROSITE" id="PS00086">
    <property type="entry name" value="CYTOCHROME_P450"/>
    <property type="match status" value="1"/>
</dbReference>
<evidence type="ECO:0000256" key="10">
    <source>
        <dbReference type="ARBA" id="ARBA00023033"/>
    </source>
</evidence>
<dbReference type="Gene3D" id="1.10.630.10">
    <property type="entry name" value="Cytochrome P450"/>
    <property type="match status" value="1"/>
</dbReference>
<dbReference type="Proteomes" id="UP001386955">
    <property type="component" value="Unassembled WGS sequence"/>
</dbReference>
<evidence type="ECO:0000256" key="7">
    <source>
        <dbReference type="ARBA" id="ARBA00022989"/>
    </source>
</evidence>
<evidence type="ECO:0000256" key="6">
    <source>
        <dbReference type="ARBA" id="ARBA00022723"/>
    </source>
</evidence>
<dbReference type="GO" id="GO:0016020">
    <property type="term" value="C:membrane"/>
    <property type="evidence" value="ECO:0007669"/>
    <property type="project" value="UniProtKB-SubCell"/>
</dbReference>
<evidence type="ECO:0008006" key="16">
    <source>
        <dbReference type="Google" id="ProtNLM"/>
    </source>
</evidence>
<dbReference type="GO" id="GO:0020037">
    <property type="term" value="F:heme binding"/>
    <property type="evidence" value="ECO:0007669"/>
    <property type="project" value="InterPro"/>
</dbReference>
<name>A0AAN9NYU8_PSOTE</name>
<keyword evidence="6 12" id="KW-0479">Metal-binding</keyword>
<dbReference type="FunFam" id="1.10.630.10:FF:000045">
    <property type="entry name" value="Cytochrome P450 85A1"/>
    <property type="match status" value="1"/>
</dbReference>
<dbReference type="PRINTS" id="PR00385">
    <property type="entry name" value="P450"/>
</dbReference>
<comment type="cofactor">
    <cofactor evidence="1 12">
        <name>heme</name>
        <dbReference type="ChEBI" id="CHEBI:30413"/>
    </cofactor>
</comment>
<keyword evidence="7" id="KW-1133">Transmembrane helix</keyword>
<feature type="binding site" description="axial binding residue" evidence="12">
    <location>
        <position position="413"/>
    </location>
    <ligand>
        <name>heme</name>
        <dbReference type="ChEBI" id="CHEBI:30413"/>
    </ligand>
    <ligandPart>
        <name>Fe</name>
        <dbReference type="ChEBI" id="CHEBI:18248"/>
    </ligandPart>
</feature>
<dbReference type="Pfam" id="PF00067">
    <property type="entry name" value="p450"/>
    <property type="match status" value="1"/>
</dbReference>
<organism evidence="14 15">
    <name type="scientific">Psophocarpus tetragonolobus</name>
    <name type="common">Winged bean</name>
    <name type="synonym">Dolichos tetragonolobus</name>
    <dbReference type="NCBI Taxonomy" id="3891"/>
    <lineage>
        <taxon>Eukaryota</taxon>
        <taxon>Viridiplantae</taxon>
        <taxon>Streptophyta</taxon>
        <taxon>Embryophyta</taxon>
        <taxon>Tracheophyta</taxon>
        <taxon>Spermatophyta</taxon>
        <taxon>Magnoliopsida</taxon>
        <taxon>eudicotyledons</taxon>
        <taxon>Gunneridae</taxon>
        <taxon>Pentapetalae</taxon>
        <taxon>rosids</taxon>
        <taxon>fabids</taxon>
        <taxon>Fabales</taxon>
        <taxon>Fabaceae</taxon>
        <taxon>Papilionoideae</taxon>
        <taxon>50 kb inversion clade</taxon>
        <taxon>NPAAA clade</taxon>
        <taxon>indigoferoid/millettioid clade</taxon>
        <taxon>Phaseoleae</taxon>
        <taxon>Psophocarpus</taxon>
    </lineage>
</organism>
<dbReference type="GO" id="GO:0016125">
    <property type="term" value="P:sterol metabolic process"/>
    <property type="evidence" value="ECO:0007669"/>
    <property type="project" value="TreeGrafter"/>
</dbReference>
<dbReference type="SUPFAM" id="SSF48264">
    <property type="entry name" value="Cytochrome P450"/>
    <property type="match status" value="1"/>
</dbReference>
<comment type="subcellular location">
    <subcellularLocation>
        <location evidence="2">Membrane</location>
        <topology evidence="2">Single-pass membrane protein</topology>
    </subcellularLocation>
</comment>
<evidence type="ECO:0000256" key="2">
    <source>
        <dbReference type="ARBA" id="ARBA00004167"/>
    </source>
</evidence>
<keyword evidence="15" id="KW-1185">Reference proteome</keyword>
<dbReference type="InterPro" id="IPR001128">
    <property type="entry name" value="Cyt_P450"/>
</dbReference>
<dbReference type="GO" id="GO:0010268">
    <property type="term" value="P:brassinosteroid homeostasis"/>
    <property type="evidence" value="ECO:0007669"/>
    <property type="project" value="TreeGrafter"/>
</dbReference>
<gene>
    <name evidence="14" type="ORF">VNO78_33751</name>
</gene>
<comment type="similarity">
    <text evidence="3 13">Belongs to the cytochrome P450 family.</text>
</comment>
<comment type="caution">
    <text evidence="14">The sequence shown here is derived from an EMBL/GenBank/DDBJ whole genome shotgun (WGS) entry which is preliminary data.</text>
</comment>
<keyword evidence="11" id="KW-0472">Membrane</keyword>
<keyword evidence="10 13" id="KW-0503">Monooxygenase</keyword>
<dbReference type="GO" id="GO:0004497">
    <property type="term" value="F:monooxygenase activity"/>
    <property type="evidence" value="ECO:0007669"/>
    <property type="project" value="UniProtKB-KW"/>
</dbReference>
<keyword evidence="4 12" id="KW-0349">Heme</keyword>
<evidence type="ECO:0000256" key="11">
    <source>
        <dbReference type="ARBA" id="ARBA00023136"/>
    </source>
</evidence>
<dbReference type="EMBL" id="JAYMYS010000009">
    <property type="protein sequence ID" value="KAK7381220.1"/>
    <property type="molecule type" value="Genomic_DNA"/>
</dbReference>
<dbReference type="PANTHER" id="PTHR24286">
    <property type="entry name" value="CYTOCHROME P450 26"/>
    <property type="match status" value="1"/>
</dbReference>
<protein>
    <recommendedName>
        <fullName evidence="16">Cytochrome P450 85A</fullName>
    </recommendedName>
</protein>
<dbReference type="GO" id="GO:0016705">
    <property type="term" value="F:oxidoreductase activity, acting on paired donors, with incorporation or reduction of molecular oxygen"/>
    <property type="evidence" value="ECO:0007669"/>
    <property type="project" value="InterPro"/>
</dbReference>
<evidence type="ECO:0000256" key="5">
    <source>
        <dbReference type="ARBA" id="ARBA00022692"/>
    </source>
</evidence>
<keyword evidence="8 13" id="KW-0560">Oxidoreductase</keyword>
<dbReference type="CDD" id="cd11043">
    <property type="entry name" value="CYP90-like"/>
    <property type="match status" value="1"/>
</dbReference>
<evidence type="ECO:0000256" key="12">
    <source>
        <dbReference type="PIRSR" id="PIRSR602401-1"/>
    </source>
</evidence>
<dbReference type="GO" id="GO:0009416">
    <property type="term" value="P:response to light stimulus"/>
    <property type="evidence" value="ECO:0007669"/>
    <property type="project" value="UniProtKB-ARBA"/>
</dbReference>
<evidence type="ECO:0000256" key="3">
    <source>
        <dbReference type="ARBA" id="ARBA00010617"/>
    </source>
</evidence>
<accession>A0AAN9NYU8</accession>
<keyword evidence="5" id="KW-0812">Transmembrane</keyword>
<sequence>MAVFIAIVGVFLVLCFCSALLRWNEVRYRKKGLPPGTMGWPVFGETTEFLKQGPNFMKNQRARYGSFFKSHILGCPTIVSMDPELNRYILMNEAKGLVPGYPQSMLDILGKCNIAAVHGSTHKYMRGALLSIISPTSIRGQLLPKIDQFTRTHLSNWDNKVINIQEKTNEMAFLSSLNQIAGIESGSLCDSFMTEFSKLVLGTLSLPIDLPGTNYQRGFQARKTIVNILSKLIEERRVSQETYHDMLGCLMGREESRYKLSDEEIIDLVIAVMYSGYETVSTTSMMAVKYLHDHPKALEELRKEHLAIRERKKLDDPLDCNDLKSMSFTRAVIFETSRLATIVNGVLRKTTQDMELNGYLIPRGWRIYVYTREINYDPFLYPDPLAFNPWRWLDKNIESKDFFLIFGGGTRQCPGKELGITEISTFLHYFVTRYRWEEVGGDKLMKFPRVEAPNGLHIRVTSY</sequence>
<evidence type="ECO:0000256" key="1">
    <source>
        <dbReference type="ARBA" id="ARBA00001971"/>
    </source>
</evidence>
<dbReference type="InterPro" id="IPR017972">
    <property type="entry name" value="Cyt_P450_CS"/>
</dbReference>
<dbReference type="GO" id="GO:0016132">
    <property type="term" value="P:brassinosteroid biosynthetic process"/>
    <property type="evidence" value="ECO:0007669"/>
    <property type="project" value="TreeGrafter"/>
</dbReference>
<evidence type="ECO:0000256" key="8">
    <source>
        <dbReference type="ARBA" id="ARBA00023002"/>
    </source>
</evidence>
<evidence type="ECO:0000256" key="13">
    <source>
        <dbReference type="RuleBase" id="RU000461"/>
    </source>
</evidence>
<reference evidence="14 15" key="1">
    <citation type="submission" date="2024-01" db="EMBL/GenBank/DDBJ databases">
        <title>The genomes of 5 underutilized Papilionoideae crops provide insights into root nodulation and disease resistanc.</title>
        <authorList>
            <person name="Jiang F."/>
        </authorList>
    </citation>
    <scope>NUCLEOTIDE SEQUENCE [LARGE SCALE GENOMIC DNA]</scope>
    <source>
        <strain evidence="14">DUOXIRENSHENG_FW03</strain>
        <tissue evidence="14">Leaves</tissue>
    </source>
</reference>
<dbReference type="InterPro" id="IPR002401">
    <property type="entry name" value="Cyt_P450_E_grp-I"/>
</dbReference>
<dbReference type="InterPro" id="IPR036396">
    <property type="entry name" value="Cyt_P450_sf"/>
</dbReference>
<dbReference type="PRINTS" id="PR00463">
    <property type="entry name" value="EP450I"/>
</dbReference>
<evidence type="ECO:0000256" key="9">
    <source>
        <dbReference type="ARBA" id="ARBA00023004"/>
    </source>
</evidence>
<dbReference type="PANTHER" id="PTHR24286:SF341">
    <property type="entry name" value="CYTOCHROME P450 FAMILY PROTEIN"/>
    <property type="match status" value="1"/>
</dbReference>
<keyword evidence="9 12" id="KW-0408">Iron</keyword>